<dbReference type="PROSITE" id="PS00108">
    <property type="entry name" value="PROTEIN_KINASE_ST"/>
    <property type="match status" value="1"/>
</dbReference>
<reference evidence="20 21" key="1">
    <citation type="submission" date="2019-07" db="EMBL/GenBank/DDBJ databases">
        <title>Genomes of Cafeteria roenbergensis.</title>
        <authorList>
            <person name="Fischer M.G."/>
            <person name="Hackl T."/>
            <person name="Roman M."/>
        </authorList>
    </citation>
    <scope>NUCLEOTIDE SEQUENCE [LARGE SCALE GENOMIC DNA]</scope>
    <source>
        <strain evidence="18 22">Cflag</strain>
        <strain evidence="19 20">E4-10P</strain>
        <strain evidence="17 21">RCC970-E3</strain>
    </source>
</reference>
<dbReference type="PROSITE" id="PS51285">
    <property type="entry name" value="AGC_KINASE_CTER"/>
    <property type="match status" value="1"/>
</dbReference>
<evidence type="ECO:0000256" key="4">
    <source>
        <dbReference type="ARBA" id="ARBA00022553"/>
    </source>
</evidence>
<evidence type="ECO:0000256" key="10">
    <source>
        <dbReference type="ARBA" id="ARBA00048679"/>
    </source>
</evidence>
<dbReference type="InterPro" id="IPR000961">
    <property type="entry name" value="AGC-kinase_C"/>
</dbReference>
<evidence type="ECO:0000259" key="14">
    <source>
        <dbReference type="PROSITE" id="PS50011"/>
    </source>
</evidence>
<dbReference type="SMART" id="SM00133">
    <property type="entry name" value="S_TK_X"/>
    <property type="match status" value="1"/>
</dbReference>
<dbReference type="PROSITE" id="PS50011">
    <property type="entry name" value="PROTEIN_KINASE_DOM"/>
    <property type="match status" value="1"/>
</dbReference>
<evidence type="ECO:0000259" key="15">
    <source>
        <dbReference type="PROSITE" id="PS50195"/>
    </source>
</evidence>
<keyword evidence="3" id="KW-0723">Serine/threonine-protein kinase</keyword>
<keyword evidence="13" id="KW-0472">Membrane</keyword>
<dbReference type="InterPro" id="IPR000719">
    <property type="entry name" value="Prot_kinase_dom"/>
</dbReference>
<feature type="transmembrane region" description="Helical" evidence="13">
    <location>
        <begin position="24"/>
        <end position="41"/>
    </location>
</feature>
<evidence type="ECO:0000256" key="2">
    <source>
        <dbReference type="ARBA" id="ARBA00012513"/>
    </source>
</evidence>
<dbReference type="OrthoDB" id="63267at2759"/>
<evidence type="ECO:0000313" key="20">
    <source>
        <dbReference type="Proteomes" id="UP000322899"/>
    </source>
</evidence>
<evidence type="ECO:0000256" key="7">
    <source>
        <dbReference type="ARBA" id="ARBA00022777"/>
    </source>
</evidence>
<evidence type="ECO:0000313" key="19">
    <source>
        <dbReference type="EMBL" id="KAA0174843.1"/>
    </source>
</evidence>
<accession>A0A5A8DL07</accession>
<feature type="compositionally biased region" description="Low complexity" evidence="12">
    <location>
        <begin position="160"/>
        <end position="174"/>
    </location>
</feature>
<evidence type="ECO:0000256" key="11">
    <source>
        <dbReference type="PROSITE-ProRule" id="PRU10141"/>
    </source>
</evidence>
<evidence type="ECO:0000256" key="13">
    <source>
        <dbReference type="SAM" id="Phobius"/>
    </source>
</evidence>
<evidence type="ECO:0000256" key="9">
    <source>
        <dbReference type="ARBA" id="ARBA00047899"/>
    </source>
</evidence>
<dbReference type="EMBL" id="VLTM01000010">
    <property type="protein sequence ID" value="KAA0166042.1"/>
    <property type="molecule type" value="Genomic_DNA"/>
</dbReference>
<evidence type="ECO:0000313" key="18">
    <source>
        <dbReference type="EMBL" id="KAA0166042.1"/>
    </source>
</evidence>
<dbReference type="SMART" id="SM00312">
    <property type="entry name" value="PX"/>
    <property type="match status" value="1"/>
</dbReference>
<dbReference type="CDD" id="cd05123">
    <property type="entry name" value="STKc_AGC"/>
    <property type="match status" value="1"/>
</dbReference>
<protein>
    <recommendedName>
        <fullName evidence="2">non-specific serine/threonine protein kinase</fullName>
        <ecNumber evidence="2">2.7.11.1</ecNumber>
    </recommendedName>
</protein>
<dbReference type="InterPro" id="IPR008271">
    <property type="entry name" value="Ser/Thr_kinase_AS"/>
</dbReference>
<organism evidence="18 22">
    <name type="scientific">Cafeteria roenbergensis</name>
    <name type="common">Marine flagellate</name>
    <dbReference type="NCBI Taxonomy" id="33653"/>
    <lineage>
        <taxon>Eukaryota</taxon>
        <taxon>Sar</taxon>
        <taxon>Stramenopiles</taxon>
        <taxon>Bigyra</taxon>
        <taxon>Opalozoa</taxon>
        <taxon>Bicosoecida</taxon>
        <taxon>Cafeteriaceae</taxon>
        <taxon>Cafeteria</taxon>
    </lineage>
</organism>
<dbReference type="Proteomes" id="UP000322899">
    <property type="component" value="Unassembled WGS sequence"/>
</dbReference>
<evidence type="ECO:0000256" key="1">
    <source>
        <dbReference type="ARBA" id="ARBA00009903"/>
    </source>
</evidence>
<dbReference type="PANTHER" id="PTHR24351">
    <property type="entry name" value="RIBOSOMAL PROTEIN S6 KINASE"/>
    <property type="match status" value="1"/>
</dbReference>
<comment type="catalytic activity">
    <reaction evidence="9">
        <text>L-threonyl-[protein] + ATP = O-phospho-L-threonyl-[protein] + ADP + H(+)</text>
        <dbReference type="Rhea" id="RHEA:46608"/>
        <dbReference type="Rhea" id="RHEA-COMP:11060"/>
        <dbReference type="Rhea" id="RHEA-COMP:11605"/>
        <dbReference type="ChEBI" id="CHEBI:15378"/>
        <dbReference type="ChEBI" id="CHEBI:30013"/>
        <dbReference type="ChEBI" id="CHEBI:30616"/>
        <dbReference type="ChEBI" id="CHEBI:61977"/>
        <dbReference type="ChEBI" id="CHEBI:456216"/>
        <dbReference type="EC" id="2.7.11.1"/>
    </reaction>
</comment>
<dbReference type="SUPFAM" id="SSF64268">
    <property type="entry name" value="PX domain"/>
    <property type="match status" value="1"/>
</dbReference>
<dbReference type="Gene3D" id="1.10.510.10">
    <property type="entry name" value="Transferase(Phosphotransferase) domain 1"/>
    <property type="match status" value="1"/>
</dbReference>
<dbReference type="EMBL" id="VLTL01000181">
    <property type="protein sequence ID" value="KAA0155510.1"/>
    <property type="molecule type" value="Genomic_DNA"/>
</dbReference>
<dbReference type="FunFam" id="1.10.510.10:FF:000008">
    <property type="entry name" value="Non-specific serine/threonine protein kinase"/>
    <property type="match status" value="1"/>
</dbReference>
<feature type="domain" description="PX" evidence="15">
    <location>
        <begin position="1"/>
        <end position="117"/>
    </location>
</feature>
<sequence length="628" mass="65821">MAASGVSIDITGCMTALDAEGREFVVFAIYICLGPYAWTVYRRYSEFRALEDLLRRTIADLAACPAKHPAPGGTLTRDVMEIRRRALLHWIRNLARDERVCCSAVFHNFLRQNANKPPQDVQLAARAGPTSEEAGAAAAAAASAGAAAAGADDDDDADMDAAAPGGAGAAAAGAPPRVPDGPHRGLDAALSARLKVSLADFSLVKVIGKGSFGKVFLTRKLDSGRVYAMKVLHKRTVAARKQVEHTVTERAVMGKISHPFIVGLKYAFQTADKLYFVMDYCPGGELFFHLGKEGRFHEGRAKFYAAQILLALEHLHSKGVVYRDLKPENVLLDAKGNIKLTDFGLSKEGVTQADTGAHSFCGTPEYLAPEILARSGHGRAVDWWSLGALLFEMLTGWPPFYSSDRKELFAKIREAKLDLSDTSNLTPAAVDILKRLLNKDPRSRLGCLTSDASDIKSHPFFAGVDWAALARREIPPPWTPGVRGSDDTSFFSPEFTRLDIASVGVAPGTSAAAPGQLASASGDWGGFSFVARDSSVVERAGLAAGLPAAVAAAGRAAALAAAALSAGSAVGSSELASLAASSSSSSSSSATGNAAAGAAGTFVESGSSSVATAATVSAREHRIPAGFQ</sequence>
<keyword evidence="8 11" id="KW-0067">ATP-binding</keyword>
<keyword evidence="4" id="KW-0597">Phosphoprotein</keyword>
<keyword evidence="13" id="KW-1133">Transmembrane helix</keyword>
<dbReference type="InterPro" id="IPR017441">
    <property type="entry name" value="Protein_kinase_ATP_BS"/>
</dbReference>
<evidence type="ECO:0000256" key="8">
    <source>
        <dbReference type="ARBA" id="ARBA00022840"/>
    </source>
</evidence>
<dbReference type="Proteomes" id="UP000325113">
    <property type="component" value="Unassembled WGS sequence"/>
</dbReference>
<keyword evidence="6 11" id="KW-0547">Nucleotide-binding</keyword>
<comment type="caution">
    <text evidence="18">The sequence shown here is derived from an EMBL/GenBank/DDBJ whole genome shotgun (WGS) entry which is preliminary data.</text>
</comment>
<feature type="domain" description="Protein kinase" evidence="14">
    <location>
        <begin position="201"/>
        <end position="461"/>
    </location>
</feature>
<keyword evidence="7" id="KW-0418">Kinase</keyword>
<feature type="domain" description="AGC-kinase C-terminal" evidence="16">
    <location>
        <begin position="462"/>
        <end position="539"/>
    </location>
</feature>
<keyword evidence="5" id="KW-0808">Transferase</keyword>
<dbReference type="GO" id="GO:0004674">
    <property type="term" value="F:protein serine/threonine kinase activity"/>
    <property type="evidence" value="ECO:0007669"/>
    <property type="project" value="UniProtKB-KW"/>
</dbReference>
<dbReference type="InterPro" id="IPR036871">
    <property type="entry name" value="PX_dom_sf"/>
</dbReference>
<dbReference type="InterPro" id="IPR011009">
    <property type="entry name" value="Kinase-like_dom_sf"/>
</dbReference>
<evidence type="ECO:0000313" key="21">
    <source>
        <dbReference type="Proteomes" id="UP000324907"/>
    </source>
</evidence>
<name>A0A5A8DL07_CAFRO</name>
<evidence type="ECO:0000256" key="3">
    <source>
        <dbReference type="ARBA" id="ARBA00022527"/>
    </source>
</evidence>
<evidence type="ECO:0000259" key="16">
    <source>
        <dbReference type="PROSITE" id="PS51285"/>
    </source>
</evidence>
<dbReference type="InterPro" id="IPR001683">
    <property type="entry name" value="PX_dom"/>
</dbReference>
<evidence type="ECO:0000313" key="17">
    <source>
        <dbReference type="EMBL" id="KAA0155510.1"/>
    </source>
</evidence>
<dbReference type="FunFam" id="3.30.200.20:FF:000524">
    <property type="entry name" value="Non-specific serine/threonine protein kinase"/>
    <property type="match status" value="1"/>
</dbReference>
<proteinExistence type="inferred from homology"/>
<dbReference type="PROSITE" id="PS00107">
    <property type="entry name" value="PROTEIN_KINASE_ATP"/>
    <property type="match status" value="1"/>
</dbReference>
<dbReference type="PROSITE" id="PS50195">
    <property type="entry name" value="PX"/>
    <property type="match status" value="1"/>
</dbReference>
<dbReference type="CDD" id="cd06093">
    <property type="entry name" value="PX_domain"/>
    <property type="match status" value="1"/>
</dbReference>
<evidence type="ECO:0000313" key="22">
    <source>
        <dbReference type="Proteomes" id="UP000325113"/>
    </source>
</evidence>
<feature type="binding site" evidence="11">
    <location>
        <position position="230"/>
    </location>
    <ligand>
        <name>ATP</name>
        <dbReference type="ChEBI" id="CHEBI:30616"/>
    </ligand>
</feature>
<dbReference type="AlphaFoldDB" id="A0A5A8DL07"/>
<dbReference type="SMART" id="SM00220">
    <property type="entry name" value="S_TKc"/>
    <property type="match status" value="1"/>
</dbReference>
<dbReference type="Pfam" id="PF00787">
    <property type="entry name" value="PX"/>
    <property type="match status" value="1"/>
</dbReference>
<gene>
    <name evidence="19" type="ORF">FNF27_03738</name>
    <name evidence="17" type="ORF">FNF28_06712</name>
    <name evidence="18" type="ORF">FNF31_01655</name>
</gene>
<dbReference type="SUPFAM" id="SSF56112">
    <property type="entry name" value="Protein kinase-like (PK-like)"/>
    <property type="match status" value="1"/>
</dbReference>
<keyword evidence="13" id="KW-0812">Transmembrane</keyword>
<dbReference type="EMBL" id="VLTO01000019">
    <property type="protein sequence ID" value="KAA0174843.1"/>
    <property type="molecule type" value="Genomic_DNA"/>
</dbReference>
<dbReference type="GO" id="GO:0035091">
    <property type="term" value="F:phosphatidylinositol binding"/>
    <property type="evidence" value="ECO:0007669"/>
    <property type="project" value="InterPro"/>
</dbReference>
<dbReference type="InterPro" id="IPR045270">
    <property type="entry name" value="STKc_AGC"/>
</dbReference>
<evidence type="ECO:0000256" key="12">
    <source>
        <dbReference type="SAM" id="MobiDB-lite"/>
    </source>
</evidence>
<evidence type="ECO:0000256" key="6">
    <source>
        <dbReference type="ARBA" id="ARBA00022741"/>
    </source>
</evidence>
<comment type="similarity">
    <text evidence="1">Belongs to the protein kinase superfamily. AGC Ser/Thr protein kinase family.</text>
</comment>
<dbReference type="Proteomes" id="UP000324907">
    <property type="component" value="Unassembled WGS sequence"/>
</dbReference>
<dbReference type="Gene3D" id="3.30.200.20">
    <property type="entry name" value="Phosphorylase Kinase, domain 1"/>
    <property type="match status" value="1"/>
</dbReference>
<dbReference type="Gene3D" id="3.30.1520.10">
    <property type="entry name" value="Phox-like domain"/>
    <property type="match status" value="1"/>
</dbReference>
<evidence type="ECO:0000256" key="5">
    <source>
        <dbReference type="ARBA" id="ARBA00022679"/>
    </source>
</evidence>
<dbReference type="EC" id="2.7.11.1" evidence="2"/>
<comment type="catalytic activity">
    <reaction evidence="10">
        <text>L-seryl-[protein] + ATP = O-phospho-L-seryl-[protein] + ADP + H(+)</text>
        <dbReference type="Rhea" id="RHEA:17989"/>
        <dbReference type="Rhea" id="RHEA-COMP:9863"/>
        <dbReference type="Rhea" id="RHEA-COMP:11604"/>
        <dbReference type="ChEBI" id="CHEBI:15378"/>
        <dbReference type="ChEBI" id="CHEBI:29999"/>
        <dbReference type="ChEBI" id="CHEBI:30616"/>
        <dbReference type="ChEBI" id="CHEBI:83421"/>
        <dbReference type="ChEBI" id="CHEBI:456216"/>
        <dbReference type="EC" id="2.7.11.1"/>
    </reaction>
</comment>
<dbReference type="GO" id="GO:0005524">
    <property type="term" value="F:ATP binding"/>
    <property type="evidence" value="ECO:0007669"/>
    <property type="project" value="UniProtKB-UniRule"/>
</dbReference>
<feature type="region of interest" description="Disordered" evidence="12">
    <location>
        <begin position="149"/>
        <end position="185"/>
    </location>
</feature>
<dbReference type="Pfam" id="PF00069">
    <property type="entry name" value="Pkinase"/>
    <property type="match status" value="1"/>
</dbReference>